<dbReference type="Proteomes" id="UP000004828">
    <property type="component" value="Unassembled WGS sequence"/>
</dbReference>
<evidence type="ECO:0000313" key="1">
    <source>
        <dbReference type="EMBL" id="EEV01587.1"/>
    </source>
</evidence>
<organism evidence="1 2">
    <name type="scientific">Roseburia intestinalis L1-82</name>
    <dbReference type="NCBI Taxonomy" id="536231"/>
    <lineage>
        <taxon>Bacteria</taxon>
        <taxon>Bacillati</taxon>
        <taxon>Bacillota</taxon>
        <taxon>Clostridia</taxon>
        <taxon>Lachnospirales</taxon>
        <taxon>Lachnospiraceae</taxon>
        <taxon>Roseburia</taxon>
    </lineage>
</organism>
<name>C7G9B4_9FIRM</name>
<dbReference type="HOGENOM" id="CLU_3276060_0_0_9"/>
<sequence length="41" mass="4870">MFFAGFSTFLTHDNGCRQRVYSIICPVFFYKNSSIFNIFFC</sequence>
<dbReference type="EMBL" id="ABYJ02000068">
    <property type="protein sequence ID" value="EEV01587.1"/>
    <property type="molecule type" value="Genomic_DNA"/>
</dbReference>
<protein>
    <submittedName>
        <fullName evidence="1">Uncharacterized protein</fullName>
    </submittedName>
</protein>
<reference evidence="1 2" key="1">
    <citation type="submission" date="2009-08" db="EMBL/GenBank/DDBJ databases">
        <authorList>
            <person name="Weinstock G."/>
            <person name="Sodergren E."/>
            <person name="Clifton S."/>
            <person name="Fulton L."/>
            <person name="Fulton B."/>
            <person name="Courtney L."/>
            <person name="Fronick C."/>
            <person name="Harrison M."/>
            <person name="Strong C."/>
            <person name="Farmer C."/>
            <person name="Delahaunty K."/>
            <person name="Markovic C."/>
            <person name="Hall O."/>
            <person name="Minx P."/>
            <person name="Tomlinson C."/>
            <person name="Mitreva M."/>
            <person name="Nelson J."/>
            <person name="Hou S."/>
            <person name="Wollam A."/>
            <person name="Pepin K.H."/>
            <person name="Johnson M."/>
            <person name="Bhonagiri V."/>
            <person name="Nash W.E."/>
            <person name="Warren W."/>
            <person name="Chinwalla A."/>
            <person name="Mardis E.R."/>
            <person name="Wilson R.K."/>
        </authorList>
    </citation>
    <scope>NUCLEOTIDE SEQUENCE [LARGE SCALE GENOMIC DNA]</scope>
    <source>
        <strain evidence="1 2">L1-82</strain>
    </source>
</reference>
<proteinExistence type="predicted"/>
<gene>
    <name evidence="1" type="ORF">ROSINTL182_06493</name>
</gene>
<comment type="caution">
    <text evidence="1">The sequence shown here is derived from an EMBL/GenBank/DDBJ whole genome shotgun (WGS) entry which is preliminary data.</text>
</comment>
<accession>C7G9B4</accession>
<evidence type="ECO:0000313" key="2">
    <source>
        <dbReference type="Proteomes" id="UP000004828"/>
    </source>
</evidence>
<dbReference type="AlphaFoldDB" id="C7G9B4"/>